<dbReference type="EMBL" id="DXCP01000005">
    <property type="protein sequence ID" value="HIY79019.1"/>
    <property type="molecule type" value="Genomic_DNA"/>
</dbReference>
<evidence type="ECO:0000256" key="7">
    <source>
        <dbReference type="SAM" id="MobiDB-lite"/>
    </source>
</evidence>
<feature type="binding site" evidence="6">
    <location>
        <position position="81"/>
    </location>
    <ligand>
        <name>S-adenosyl-L-methionine</name>
        <dbReference type="ChEBI" id="CHEBI:59789"/>
    </ligand>
</feature>
<sequence>MGTHREQLVSELAEYGIVITTEKADLLVSYLQLVIEKNKTVNLTRITDPEDAVTLHLVDSLLPLACERLKLGSDTHLLDMGTGAGFPGVPLAVVTEAQALLVDSVRKKVDAVSEFCQMLGLSKIHTRHARLEELACEIPCSQEYVFARAVARTNILLEYATPFLSMGGLLVVEKGRPEDEELEEADRAARVCGMRCVSRETFELPRDLGHREILVYKRIGKPQIKLPRNNGMARQKPLGAKKNVPRET</sequence>
<comment type="subcellular location">
    <subcellularLocation>
        <location evidence="6">Cytoplasm</location>
    </subcellularLocation>
</comment>
<proteinExistence type="inferred from homology"/>
<dbReference type="SUPFAM" id="SSF53335">
    <property type="entry name" value="S-adenosyl-L-methionine-dependent methyltransferases"/>
    <property type="match status" value="1"/>
</dbReference>
<feature type="region of interest" description="Disordered" evidence="7">
    <location>
        <begin position="226"/>
        <end position="248"/>
    </location>
</feature>
<evidence type="ECO:0000313" key="8">
    <source>
        <dbReference type="EMBL" id="HIY79019.1"/>
    </source>
</evidence>
<dbReference type="GO" id="GO:0005829">
    <property type="term" value="C:cytosol"/>
    <property type="evidence" value="ECO:0007669"/>
    <property type="project" value="TreeGrafter"/>
</dbReference>
<dbReference type="Gene3D" id="3.40.50.150">
    <property type="entry name" value="Vaccinia Virus protein VP39"/>
    <property type="match status" value="1"/>
</dbReference>
<evidence type="ECO:0000256" key="5">
    <source>
        <dbReference type="ARBA" id="ARBA00022691"/>
    </source>
</evidence>
<comment type="caution">
    <text evidence="8">The sequence shown here is derived from an EMBL/GenBank/DDBJ whole genome shotgun (WGS) entry which is preliminary data.</text>
</comment>
<name>A0A9D2CGL4_9ACTN</name>
<evidence type="ECO:0000313" key="9">
    <source>
        <dbReference type="Proteomes" id="UP000824133"/>
    </source>
</evidence>
<keyword evidence="5 6" id="KW-0949">S-adenosyl-L-methionine</keyword>
<dbReference type="NCBIfam" id="TIGR00138">
    <property type="entry name" value="rsmG_gidB"/>
    <property type="match status" value="1"/>
</dbReference>
<accession>A0A9D2CGL4</accession>
<keyword evidence="2 6" id="KW-0698">rRNA processing</keyword>
<dbReference type="EC" id="2.1.1.-" evidence="6"/>
<comment type="similarity">
    <text evidence="6">Belongs to the methyltransferase superfamily. RNA methyltransferase RsmG family.</text>
</comment>
<dbReference type="HAMAP" id="MF_00074">
    <property type="entry name" value="16SrRNA_methyltr_G"/>
    <property type="match status" value="1"/>
</dbReference>
<protein>
    <recommendedName>
        <fullName evidence="6">Ribosomal RNA small subunit methyltransferase G</fullName>
        <ecNumber evidence="6">2.1.1.-</ecNumber>
    </recommendedName>
    <alternativeName>
        <fullName evidence="6">16S rRNA 7-methylguanosine methyltransferase</fullName>
        <shortName evidence="6">16S rRNA m7G methyltransferase</shortName>
    </alternativeName>
</protein>
<keyword evidence="1 6" id="KW-0963">Cytoplasm</keyword>
<organism evidence="8 9">
    <name type="scientific">Candidatus Olsenella excrementavium</name>
    <dbReference type="NCBI Taxonomy" id="2838709"/>
    <lineage>
        <taxon>Bacteria</taxon>
        <taxon>Bacillati</taxon>
        <taxon>Actinomycetota</taxon>
        <taxon>Coriobacteriia</taxon>
        <taxon>Coriobacteriales</taxon>
        <taxon>Atopobiaceae</taxon>
        <taxon>Olsenella</taxon>
    </lineage>
</organism>
<comment type="function">
    <text evidence="6">Specifically methylates the N7 position of a guanine in 16S rRNA.</text>
</comment>
<dbReference type="Proteomes" id="UP000824133">
    <property type="component" value="Unassembled WGS sequence"/>
</dbReference>
<evidence type="ECO:0000256" key="1">
    <source>
        <dbReference type="ARBA" id="ARBA00022490"/>
    </source>
</evidence>
<dbReference type="PANTHER" id="PTHR31760:SF0">
    <property type="entry name" value="S-ADENOSYL-L-METHIONINE-DEPENDENT METHYLTRANSFERASES SUPERFAMILY PROTEIN"/>
    <property type="match status" value="1"/>
</dbReference>
<evidence type="ECO:0000256" key="2">
    <source>
        <dbReference type="ARBA" id="ARBA00022552"/>
    </source>
</evidence>
<dbReference type="InterPro" id="IPR003682">
    <property type="entry name" value="rRNA_ssu_MeTfrase_G"/>
</dbReference>
<reference evidence="8" key="1">
    <citation type="journal article" date="2021" name="PeerJ">
        <title>Extensive microbial diversity within the chicken gut microbiome revealed by metagenomics and culture.</title>
        <authorList>
            <person name="Gilroy R."/>
            <person name="Ravi A."/>
            <person name="Getino M."/>
            <person name="Pursley I."/>
            <person name="Horton D.L."/>
            <person name="Alikhan N.F."/>
            <person name="Baker D."/>
            <person name="Gharbi K."/>
            <person name="Hall N."/>
            <person name="Watson M."/>
            <person name="Adriaenssens E.M."/>
            <person name="Foster-Nyarko E."/>
            <person name="Jarju S."/>
            <person name="Secka A."/>
            <person name="Antonio M."/>
            <person name="Oren A."/>
            <person name="Chaudhuri R.R."/>
            <person name="La Ragione R."/>
            <person name="Hildebrand F."/>
            <person name="Pallen M.J."/>
        </authorList>
    </citation>
    <scope>NUCLEOTIDE SEQUENCE</scope>
    <source>
        <strain evidence="8">ChiHjej10B9-743</strain>
    </source>
</reference>
<gene>
    <name evidence="6 8" type="primary">rsmG</name>
    <name evidence="8" type="ORF">IAA42_01060</name>
</gene>
<dbReference type="AlphaFoldDB" id="A0A9D2CGL4"/>
<dbReference type="PANTHER" id="PTHR31760">
    <property type="entry name" value="S-ADENOSYL-L-METHIONINE-DEPENDENT METHYLTRANSFERASES SUPERFAMILY PROTEIN"/>
    <property type="match status" value="1"/>
</dbReference>
<comment type="caution">
    <text evidence="6">Lacks conserved residue(s) required for the propagation of feature annotation.</text>
</comment>
<feature type="binding site" evidence="6">
    <location>
        <begin position="131"/>
        <end position="132"/>
    </location>
    <ligand>
        <name>S-adenosyl-L-methionine</name>
        <dbReference type="ChEBI" id="CHEBI:59789"/>
    </ligand>
</feature>
<dbReference type="GO" id="GO:0070043">
    <property type="term" value="F:rRNA (guanine-N7-)-methyltransferase activity"/>
    <property type="evidence" value="ECO:0007669"/>
    <property type="project" value="UniProtKB-UniRule"/>
</dbReference>
<keyword evidence="4 6" id="KW-0808">Transferase</keyword>
<evidence type="ECO:0000256" key="4">
    <source>
        <dbReference type="ARBA" id="ARBA00022679"/>
    </source>
</evidence>
<dbReference type="PIRSF" id="PIRSF003078">
    <property type="entry name" value="GidB"/>
    <property type="match status" value="1"/>
</dbReference>
<reference evidence="8" key="2">
    <citation type="submission" date="2021-04" db="EMBL/GenBank/DDBJ databases">
        <authorList>
            <person name="Gilroy R."/>
        </authorList>
    </citation>
    <scope>NUCLEOTIDE SEQUENCE</scope>
    <source>
        <strain evidence="8">ChiHjej10B9-743</strain>
    </source>
</reference>
<feature type="binding site" evidence="6">
    <location>
        <position position="86"/>
    </location>
    <ligand>
        <name>S-adenosyl-L-methionine</name>
        <dbReference type="ChEBI" id="CHEBI:59789"/>
    </ligand>
</feature>
<dbReference type="Pfam" id="PF02527">
    <property type="entry name" value="GidB"/>
    <property type="match status" value="1"/>
</dbReference>
<feature type="binding site" evidence="6">
    <location>
        <position position="148"/>
    </location>
    <ligand>
        <name>S-adenosyl-L-methionine</name>
        <dbReference type="ChEBI" id="CHEBI:59789"/>
    </ligand>
</feature>
<keyword evidence="3 6" id="KW-0489">Methyltransferase</keyword>
<evidence type="ECO:0000256" key="3">
    <source>
        <dbReference type="ARBA" id="ARBA00022603"/>
    </source>
</evidence>
<dbReference type="InterPro" id="IPR029063">
    <property type="entry name" value="SAM-dependent_MTases_sf"/>
</dbReference>
<evidence type="ECO:0000256" key="6">
    <source>
        <dbReference type="HAMAP-Rule" id="MF_00074"/>
    </source>
</evidence>